<evidence type="ECO:0000259" key="6">
    <source>
        <dbReference type="Pfam" id="PF15469"/>
    </source>
</evidence>
<evidence type="ECO:0000313" key="8">
    <source>
        <dbReference type="Proteomes" id="UP001605036"/>
    </source>
</evidence>
<evidence type="ECO:0000256" key="1">
    <source>
        <dbReference type="ARBA" id="ARBA00010578"/>
    </source>
</evidence>
<reference evidence="7 8" key="1">
    <citation type="submission" date="2024-09" db="EMBL/GenBank/DDBJ databases">
        <title>Chromosome-scale assembly of Riccia fluitans.</title>
        <authorList>
            <person name="Paukszto L."/>
            <person name="Sawicki J."/>
            <person name="Karawczyk K."/>
            <person name="Piernik-Szablinska J."/>
            <person name="Szczecinska M."/>
            <person name="Mazdziarz M."/>
        </authorList>
    </citation>
    <scope>NUCLEOTIDE SEQUENCE [LARGE SCALE GENOMIC DNA]</scope>
    <source>
        <strain evidence="7">Rf_01</strain>
        <tissue evidence="7">Aerial parts of the thallus</tissue>
    </source>
</reference>
<feature type="compositionally biased region" description="Basic and acidic residues" evidence="5">
    <location>
        <begin position="121"/>
        <end position="131"/>
    </location>
</feature>
<feature type="region of interest" description="Disordered" evidence="5">
    <location>
        <begin position="1"/>
        <end position="190"/>
    </location>
</feature>
<feature type="region of interest" description="Disordered" evidence="5">
    <location>
        <begin position="579"/>
        <end position="601"/>
    </location>
</feature>
<keyword evidence="8" id="KW-1185">Reference proteome</keyword>
<evidence type="ECO:0000313" key="7">
    <source>
        <dbReference type="EMBL" id="KAL2629232.1"/>
    </source>
</evidence>
<comment type="function">
    <text evidence="4">Component of the exocyst complex involved in the docking of exocytic vesicles with fusion sites on the plasma membrane.</text>
</comment>
<name>A0ABD1YHR6_9MARC</name>
<keyword evidence="4" id="KW-0653">Protein transport</keyword>
<feature type="region of interest" description="Disordered" evidence="5">
    <location>
        <begin position="1125"/>
        <end position="1192"/>
    </location>
</feature>
<dbReference type="GO" id="GO:0015031">
    <property type="term" value="P:protein transport"/>
    <property type="evidence" value="ECO:0007669"/>
    <property type="project" value="UniProtKB-KW"/>
</dbReference>
<dbReference type="PANTHER" id="PTHR13043">
    <property type="entry name" value="EXOCYST COMPLEX COMPONENT SEC5"/>
    <property type="match status" value="1"/>
</dbReference>
<feature type="region of interest" description="Disordered" evidence="5">
    <location>
        <begin position="207"/>
        <end position="232"/>
    </location>
</feature>
<feature type="compositionally biased region" description="Acidic residues" evidence="5">
    <location>
        <begin position="132"/>
        <end position="143"/>
    </location>
</feature>
<accession>A0ABD1YHR6</accession>
<comment type="subunit">
    <text evidence="4">Component of the exocyst complex.</text>
</comment>
<dbReference type="PANTHER" id="PTHR13043:SF1">
    <property type="entry name" value="EXOCYST COMPLEX COMPONENT 2"/>
    <property type="match status" value="1"/>
</dbReference>
<comment type="similarity">
    <text evidence="1 4">Belongs to the SEC5 family.</text>
</comment>
<keyword evidence="2 4" id="KW-0813">Transport</keyword>
<dbReference type="GO" id="GO:0000145">
    <property type="term" value="C:exocyst"/>
    <property type="evidence" value="ECO:0007669"/>
    <property type="project" value="UniProtKB-UniRule"/>
</dbReference>
<comment type="caution">
    <text evidence="7">The sequence shown here is derived from an EMBL/GenBank/DDBJ whole genome shotgun (WGS) entry which is preliminary data.</text>
</comment>
<organism evidence="7 8">
    <name type="scientific">Riccia fluitans</name>
    <dbReference type="NCBI Taxonomy" id="41844"/>
    <lineage>
        <taxon>Eukaryota</taxon>
        <taxon>Viridiplantae</taxon>
        <taxon>Streptophyta</taxon>
        <taxon>Embryophyta</taxon>
        <taxon>Marchantiophyta</taxon>
        <taxon>Marchantiopsida</taxon>
        <taxon>Marchantiidae</taxon>
        <taxon>Marchantiales</taxon>
        <taxon>Ricciaceae</taxon>
        <taxon>Riccia</taxon>
    </lineage>
</organism>
<feature type="compositionally biased region" description="Basic and acidic residues" evidence="5">
    <location>
        <begin position="153"/>
        <end position="165"/>
    </location>
</feature>
<dbReference type="GO" id="GO:0006887">
    <property type="term" value="P:exocytosis"/>
    <property type="evidence" value="ECO:0007669"/>
    <property type="project" value="UniProtKB-KW"/>
</dbReference>
<feature type="domain" description="Exocyst complex component EXOC2/Sec5 N-terminal" evidence="6">
    <location>
        <begin position="236"/>
        <end position="1087"/>
    </location>
</feature>
<dbReference type="Proteomes" id="UP001605036">
    <property type="component" value="Unassembled WGS sequence"/>
</dbReference>
<keyword evidence="3 4" id="KW-0268">Exocytosis</keyword>
<protein>
    <recommendedName>
        <fullName evidence="4">Exocyst complex component SEC5</fullName>
    </recommendedName>
</protein>
<dbReference type="Pfam" id="PF15469">
    <property type="entry name" value="Sec5"/>
    <property type="match status" value="1"/>
</dbReference>
<dbReference type="GO" id="GO:0006893">
    <property type="term" value="P:Golgi to plasma membrane transport"/>
    <property type="evidence" value="ECO:0007669"/>
    <property type="project" value="UniProtKB-UniRule"/>
</dbReference>
<evidence type="ECO:0000256" key="5">
    <source>
        <dbReference type="SAM" id="MobiDB-lite"/>
    </source>
</evidence>
<feature type="compositionally biased region" description="Acidic residues" evidence="5">
    <location>
        <begin position="1"/>
        <end position="10"/>
    </location>
</feature>
<dbReference type="InterPro" id="IPR029175">
    <property type="entry name" value="EXOC2/Sec5"/>
</dbReference>
<proteinExistence type="inferred from homology"/>
<feature type="compositionally biased region" description="Polar residues" evidence="5">
    <location>
        <begin position="579"/>
        <end position="592"/>
    </location>
</feature>
<evidence type="ECO:0000256" key="2">
    <source>
        <dbReference type="ARBA" id="ARBA00022448"/>
    </source>
</evidence>
<evidence type="ECO:0000256" key="4">
    <source>
        <dbReference type="RuleBase" id="RU365069"/>
    </source>
</evidence>
<dbReference type="EMBL" id="JBHFFA010000004">
    <property type="protein sequence ID" value="KAL2629232.1"/>
    <property type="molecule type" value="Genomic_DNA"/>
</dbReference>
<dbReference type="InterPro" id="IPR039481">
    <property type="entry name" value="EXOC2/Sec5_N_dom"/>
</dbReference>
<sequence length="1192" mass="132925">MSSDEDDDEELLQRALAEQAQRDLNYKRPPHYPPTAVASSAGPRRTPPQGPPPPPPSSGAGAPPRRTPPPPQPHKPPPPAPPKRPAPPPPRPMEDDEESEVELLSISSEDEDAPPPSRRPPVKDKTAHGDDSDLEWSEDDGEPENWKNVDQAELARRVREMRETRAAPTAHSTARIRRSTSLVEPPRGEDLLDPLGLGPINLKALALQRDTEDSPAVGRRKGSDDPISQEEPPIIRDAAAREKVMYHSENFDPKFFLARIHQNTSAAELEAGEAALKANLQNRREQLKKLVKDHFDCFISCKNTIDDIHSKLQQIEADPEGAGTVHLTDAIQSVDAVAKRAFGPLLERQAQAERIRSVQGMLQRFRTLFNLPSIIRSSISKGEYDLAIREYKKAKSLVQYTHVSILNRVLEEVEKIVQEFKDTLYKIMENPNVEIAQLENTFRLLLELEPDSDPVWHYLTIQDRRIRGLLEGCSIEHEARMEALRGRVQEKVQSDARWKQLQLESNKSSDVDFNLLLGDNDKEVGESQLNESTGEESDALLGRLIRRLTAVIVQHVPYFWRLALSIFSGKFAKVSQSGSLSGRQSVGSNHDASSYPYEEQPESKYTTHSVDEVVTMVHCIIALYETKVQNAFIALTEANVLRPYMKEALVEISKACAALEDKDCAPRSAVQALLVLRTEVTRVFVLRVCTLMRGATAALVIEEDWIPVPTVDRCGSPYAISAVPLRYREMLVVTLEHMAEMIERLTSRSTELHEDLTVQVRQMQETVRNTFVECFHDFAECLDKLTEEISQNPHPEDVTGVDGGALSPREDKFTGLIAGTEVTNYHQRLLMVLSNTAYTKGSLLPDLNLKYQHVWSYTSQHPASKGRASDENNVSSIDEASQALSTLEEKILNHYNNAKAFVVGEAAAAYLLDDATQWSQTPPIKGIRDNAVELLHPLVAVHAEVFAGAKPFLDKVIGVLVEGLMLALRDVFVENKNKVLRILDVNGYSQLMLELDFIDAVLERYFVPTARDFATSLRDFLLERVCESVEEIHRAEVQGASRRSRNEEMLDTGPSMSREDIQAYANQVSADHLPLELRRTRVNVTCFTESLPEYSPGARRLPHSIVGRHPLAPGGSIIARHLRKSSGSSLGGESDPGRLSVGGLPPLSPHPGYASSDAGSETSKDRFSRIVSESRLSEPRRTSRRTVSTNYG</sequence>
<gene>
    <name evidence="7" type="ORF">R1flu_013918</name>
</gene>
<feature type="compositionally biased region" description="Pro residues" evidence="5">
    <location>
        <begin position="65"/>
        <end position="91"/>
    </location>
</feature>
<feature type="compositionally biased region" description="Pro residues" evidence="5">
    <location>
        <begin position="45"/>
        <end position="57"/>
    </location>
</feature>
<evidence type="ECO:0000256" key="3">
    <source>
        <dbReference type="ARBA" id="ARBA00022483"/>
    </source>
</evidence>
<dbReference type="AlphaFoldDB" id="A0ABD1YHR6"/>